<evidence type="ECO:0008006" key="4">
    <source>
        <dbReference type="Google" id="ProtNLM"/>
    </source>
</evidence>
<proteinExistence type="predicted"/>
<accession>A0A0D3JVF7</accession>
<dbReference type="CDD" id="cd04508">
    <property type="entry name" value="Tudor_SF"/>
    <property type="match status" value="1"/>
</dbReference>
<organism evidence="2 3">
    <name type="scientific">Emiliania huxleyi (strain CCMP1516)</name>
    <dbReference type="NCBI Taxonomy" id="280463"/>
    <lineage>
        <taxon>Eukaryota</taxon>
        <taxon>Haptista</taxon>
        <taxon>Haptophyta</taxon>
        <taxon>Prymnesiophyceae</taxon>
        <taxon>Isochrysidales</taxon>
        <taxon>Noelaerhabdaceae</taxon>
        <taxon>Emiliania</taxon>
    </lineage>
</organism>
<dbReference type="AlphaFoldDB" id="A0A0D3JVF7"/>
<dbReference type="EnsemblProtists" id="EOD27492">
    <property type="protein sequence ID" value="EOD27492"/>
    <property type="gene ID" value="EMIHUDRAFT_235704"/>
</dbReference>
<dbReference type="RefSeq" id="XP_005779921.1">
    <property type="nucleotide sequence ID" value="XM_005779864.1"/>
</dbReference>
<keyword evidence="3" id="KW-1185">Reference proteome</keyword>
<name>A0A0D3JVF7_EMIH1</name>
<dbReference type="KEGG" id="ehx:EMIHUDRAFT_235704"/>
<dbReference type="SUPFAM" id="SSF63748">
    <property type="entry name" value="Tudor/PWWP/MBT"/>
    <property type="match status" value="1"/>
</dbReference>
<sequence length="460" mass="49092">MSTISGPSDAASDGVAQEAAGAGPVPGPQAPQGTAAQADGSREALPFEDVEACWKGRRDEWRDEVVGAAGSAVDLAGLLAELLCSLTAAAVSYLWRSRGQYDKLYGELYDLASGRRSDPVAATLRRLVAAVETAALPPADARERQLKVVQLPPAEAAEGAAVQVYFSDEERWYRGTVTAVNGNKTFTVLFEDGDEDASYEGWAAKWDEWVQRDSGRLRLYRPDELTLSSLPDELACSLSLRRASAVCRSWRARLRRGQRDADRLFESAWLNLPVVDPLDGRVCLGVAAALSRAPAGERAVHLVADAGAALCDGTLHLHGGEGGLVEGLAISHDLPREGGLVEGLAISHFRDEAVVVHTGTWTLRGCSIASSRKSRAVTAVTVRPGAALRLESCSVRNALSAAMLHDGAELRAVECVFDNTRTGVISRGGHLELERCRVEAPCDVVLKLNPRTTGHATANR</sequence>
<evidence type="ECO:0000313" key="3">
    <source>
        <dbReference type="Proteomes" id="UP000013827"/>
    </source>
</evidence>
<dbReference type="Proteomes" id="UP000013827">
    <property type="component" value="Unassembled WGS sequence"/>
</dbReference>
<dbReference type="PaxDb" id="2903-EOD27492"/>
<dbReference type="Gene3D" id="2.30.30.140">
    <property type="match status" value="1"/>
</dbReference>
<feature type="region of interest" description="Disordered" evidence="1">
    <location>
        <begin position="1"/>
        <end position="42"/>
    </location>
</feature>
<reference evidence="3" key="1">
    <citation type="journal article" date="2013" name="Nature">
        <title>Pan genome of the phytoplankton Emiliania underpins its global distribution.</title>
        <authorList>
            <person name="Read B.A."/>
            <person name="Kegel J."/>
            <person name="Klute M.J."/>
            <person name="Kuo A."/>
            <person name="Lefebvre S.C."/>
            <person name="Maumus F."/>
            <person name="Mayer C."/>
            <person name="Miller J."/>
            <person name="Monier A."/>
            <person name="Salamov A."/>
            <person name="Young J."/>
            <person name="Aguilar M."/>
            <person name="Claverie J.M."/>
            <person name="Frickenhaus S."/>
            <person name="Gonzalez K."/>
            <person name="Herman E.K."/>
            <person name="Lin Y.C."/>
            <person name="Napier J."/>
            <person name="Ogata H."/>
            <person name="Sarno A.F."/>
            <person name="Shmutz J."/>
            <person name="Schroeder D."/>
            <person name="de Vargas C."/>
            <person name="Verret F."/>
            <person name="von Dassow P."/>
            <person name="Valentin K."/>
            <person name="Van de Peer Y."/>
            <person name="Wheeler G."/>
            <person name="Dacks J.B."/>
            <person name="Delwiche C.F."/>
            <person name="Dyhrman S.T."/>
            <person name="Glockner G."/>
            <person name="John U."/>
            <person name="Richards T."/>
            <person name="Worden A.Z."/>
            <person name="Zhang X."/>
            <person name="Grigoriev I.V."/>
            <person name="Allen A.E."/>
            <person name="Bidle K."/>
            <person name="Borodovsky M."/>
            <person name="Bowler C."/>
            <person name="Brownlee C."/>
            <person name="Cock J.M."/>
            <person name="Elias M."/>
            <person name="Gladyshev V.N."/>
            <person name="Groth M."/>
            <person name="Guda C."/>
            <person name="Hadaegh A."/>
            <person name="Iglesias-Rodriguez M.D."/>
            <person name="Jenkins J."/>
            <person name="Jones B.M."/>
            <person name="Lawson T."/>
            <person name="Leese F."/>
            <person name="Lindquist E."/>
            <person name="Lobanov A."/>
            <person name="Lomsadze A."/>
            <person name="Malik S.B."/>
            <person name="Marsh M.E."/>
            <person name="Mackinder L."/>
            <person name="Mock T."/>
            <person name="Mueller-Roeber B."/>
            <person name="Pagarete A."/>
            <person name="Parker M."/>
            <person name="Probert I."/>
            <person name="Quesneville H."/>
            <person name="Raines C."/>
            <person name="Rensing S.A."/>
            <person name="Riano-Pachon D.M."/>
            <person name="Richier S."/>
            <person name="Rokitta S."/>
            <person name="Shiraiwa Y."/>
            <person name="Soanes D.M."/>
            <person name="van der Giezen M."/>
            <person name="Wahlund T.M."/>
            <person name="Williams B."/>
            <person name="Wilson W."/>
            <person name="Wolfe G."/>
            <person name="Wurch L.L."/>
        </authorList>
    </citation>
    <scope>NUCLEOTIDE SEQUENCE</scope>
</reference>
<evidence type="ECO:0000313" key="2">
    <source>
        <dbReference type="EnsemblProtists" id="EOD27492"/>
    </source>
</evidence>
<dbReference type="GeneID" id="17273037"/>
<protein>
    <recommendedName>
        <fullName evidence="4">Right handed beta helix domain-containing protein</fullName>
    </recommendedName>
</protein>
<evidence type="ECO:0000256" key="1">
    <source>
        <dbReference type="SAM" id="MobiDB-lite"/>
    </source>
</evidence>
<reference evidence="2" key="2">
    <citation type="submission" date="2024-10" db="UniProtKB">
        <authorList>
            <consortium name="EnsemblProtists"/>
        </authorList>
    </citation>
    <scope>IDENTIFICATION</scope>
</reference>
<dbReference type="HOGENOM" id="CLU_595290_0_0_1"/>